<comment type="caution">
    <text evidence="2">The sequence shown here is derived from an EMBL/GenBank/DDBJ whole genome shotgun (WGS) entry which is preliminary data.</text>
</comment>
<dbReference type="RefSeq" id="WP_281392745.1">
    <property type="nucleotide sequence ID" value="NZ_JACHJL010000006.1"/>
</dbReference>
<evidence type="ECO:0000256" key="1">
    <source>
        <dbReference type="SAM" id="MobiDB-lite"/>
    </source>
</evidence>
<evidence type="ECO:0000313" key="2">
    <source>
        <dbReference type="EMBL" id="MBB5935877.1"/>
    </source>
</evidence>
<organism evidence="2 3">
    <name type="scientific">Streptomyces zagrosensis</name>
    <dbReference type="NCBI Taxonomy" id="1042984"/>
    <lineage>
        <taxon>Bacteria</taxon>
        <taxon>Bacillati</taxon>
        <taxon>Actinomycetota</taxon>
        <taxon>Actinomycetes</taxon>
        <taxon>Kitasatosporales</taxon>
        <taxon>Streptomycetaceae</taxon>
        <taxon>Streptomyces</taxon>
    </lineage>
</organism>
<dbReference type="Proteomes" id="UP000588098">
    <property type="component" value="Unassembled WGS sequence"/>
</dbReference>
<feature type="region of interest" description="Disordered" evidence="1">
    <location>
        <begin position="1"/>
        <end position="41"/>
    </location>
</feature>
<proteinExistence type="predicted"/>
<keyword evidence="3" id="KW-1185">Reference proteome</keyword>
<sequence length="41" mass="4148">MSAIEAAPTCGRPGRPAPGRRRPAPGQDDSVAEAGFATVEP</sequence>
<gene>
    <name evidence="2" type="ORF">FHS42_002946</name>
</gene>
<name>A0A7W9QAW4_9ACTN</name>
<protein>
    <submittedName>
        <fullName evidence="2">Uncharacterized protein</fullName>
    </submittedName>
</protein>
<reference evidence="2 3" key="1">
    <citation type="submission" date="2020-08" db="EMBL/GenBank/DDBJ databases">
        <title>Genomic Encyclopedia of Type Strains, Phase III (KMG-III): the genomes of soil and plant-associated and newly described type strains.</title>
        <authorList>
            <person name="Whitman W."/>
        </authorList>
    </citation>
    <scope>NUCLEOTIDE SEQUENCE [LARGE SCALE GENOMIC DNA]</scope>
    <source>
        <strain evidence="2 3">CECT 8305</strain>
    </source>
</reference>
<dbReference type="EMBL" id="JACHJL010000006">
    <property type="protein sequence ID" value="MBB5935877.1"/>
    <property type="molecule type" value="Genomic_DNA"/>
</dbReference>
<accession>A0A7W9QAW4</accession>
<dbReference type="AlphaFoldDB" id="A0A7W9QAW4"/>
<evidence type="ECO:0000313" key="3">
    <source>
        <dbReference type="Proteomes" id="UP000588098"/>
    </source>
</evidence>